<feature type="transmembrane region" description="Helical" evidence="1">
    <location>
        <begin position="70"/>
        <end position="94"/>
    </location>
</feature>
<dbReference type="RefSeq" id="WP_183337840.1">
    <property type="nucleotide sequence ID" value="NZ_JACHNU010000001.1"/>
</dbReference>
<keyword evidence="1" id="KW-0812">Transmembrane</keyword>
<reference evidence="2 3" key="1">
    <citation type="submission" date="2020-08" db="EMBL/GenBank/DDBJ databases">
        <title>Genomic Encyclopedia of Archaeal and Bacterial Type Strains, Phase II (KMG-II): from individual species to whole genera.</title>
        <authorList>
            <person name="Goeker M."/>
        </authorList>
    </citation>
    <scope>NUCLEOTIDE SEQUENCE [LARGE SCALE GENOMIC DNA]</scope>
    <source>
        <strain evidence="2 3">DSM 23288</strain>
    </source>
</reference>
<evidence type="ECO:0000256" key="1">
    <source>
        <dbReference type="SAM" id="Phobius"/>
    </source>
</evidence>
<comment type="caution">
    <text evidence="2">The sequence shown here is derived from an EMBL/GenBank/DDBJ whole genome shotgun (WGS) entry which is preliminary data.</text>
</comment>
<proteinExistence type="predicted"/>
<evidence type="ECO:0000313" key="3">
    <source>
        <dbReference type="Proteomes" id="UP000585272"/>
    </source>
</evidence>
<dbReference type="Proteomes" id="UP000585272">
    <property type="component" value="Unassembled WGS sequence"/>
</dbReference>
<name>A0A840I6G3_9ACTN</name>
<gene>
    <name evidence="2" type="ORF">BDZ31_000052</name>
</gene>
<evidence type="ECO:0008006" key="4">
    <source>
        <dbReference type="Google" id="ProtNLM"/>
    </source>
</evidence>
<evidence type="ECO:0000313" key="2">
    <source>
        <dbReference type="EMBL" id="MBB4660479.1"/>
    </source>
</evidence>
<keyword evidence="3" id="KW-1185">Reference proteome</keyword>
<accession>A0A840I6G3</accession>
<keyword evidence="1" id="KW-1133">Transmembrane helix</keyword>
<dbReference type="AlphaFoldDB" id="A0A840I6G3"/>
<protein>
    <recommendedName>
        <fullName evidence="4">Alkaline shock response membrane anchor protein AmaP</fullName>
    </recommendedName>
</protein>
<organism evidence="2 3">
    <name type="scientific">Conexibacter arvalis</name>
    <dbReference type="NCBI Taxonomy" id="912552"/>
    <lineage>
        <taxon>Bacteria</taxon>
        <taxon>Bacillati</taxon>
        <taxon>Actinomycetota</taxon>
        <taxon>Thermoleophilia</taxon>
        <taxon>Solirubrobacterales</taxon>
        <taxon>Conexibacteraceae</taxon>
        <taxon>Conexibacter</taxon>
    </lineage>
</organism>
<feature type="transmembrane region" description="Helical" evidence="1">
    <location>
        <begin position="7"/>
        <end position="32"/>
    </location>
</feature>
<dbReference type="EMBL" id="JACHNU010000001">
    <property type="protein sequence ID" value="MBB4660479.1"/>
    <property type="molecule type" value="Genomic_DNA"/>
</dbReference>
<keyword evidence="1" id="KW-0472">Membrane</keyword>
<sequence length="195" mass="20822">MIPLARVVVRVVSFILLVLLALAGLAVAVFSINTGTTGPSLGRLASLLQLPELRDTVGSWLDRLEADGPIAVIAALCGVGAVLLGLLLLAGLLVPRRERLIVMARDDDGQLAVRRRPLAQVSQALAEQVRGVTEARAKARPRRRGGGRLRLRVARGPSADPGSVREEVAGRLAELTEPFGLATRVEVTRPRTRVE</sequence>